<proteinExistence type="predicted"/>
<dbReference type="Pfam" id="PF14014">
    <property type="entry name" value="DUF4230"/>
    <property type="match status" value="1"/>
</dbReference>
<evidence type="ECO:0000313" key="1">
    <source>
        <dbReference type="EMBL" id="ERK38471.1"/>
    </source>
</evidence>
<keyword evidence="2" id="KW-1185">Reference proteome</keyword>
<comment type="caution">
    <text evidence="1">The sequence shown here is derived from an EMBL/GenBank/DDBJ whole genome shotgun (WGS) entry which is preliminary data.</text>
</comment>
<sequence length="189" mass="21588">MMILQIQKTSRLYTTECHLRKIITHNDAKTIKGSLLDRSFQLDLPLSNRKVAIPMDATVKAYIDFKDFSEKNVRKDGDKIEIILPDPKLVLTGTKIAHDEVKEYVALARSRFTDEELSALEKQGRAAIIKDISSLDIITVAKENAAKTLIPLIRQMGYRQDDITITFRKRFTASEIETLIDKSTIEHEK</sequence>
<evidence type="ECO:0000313" key="2">
    <source>
        <dbReference type="Proteomes" id="UP000016648"/>
    </source>
</evidence>
<dbReference type="InterPro" id="IPR025324">
    <property type="entry name" value="DUF4230"/>
</dbReference>
<dbReference type="PATRIC" id="fig|1115809.3.peg.2274"/>
<dbReference type="EMBL" id="AWEY01000038">
    <property type="protein sequence ID" value="ERK38471.1"/>
    <property type="molecule type" value="Genomic_DNA"/>
</dbReference>
<protein>
    <submittedName>
        <fullName evidence="1">PF14014 family protein</fullName>
    </submittedName>
</protein>
<dbReference type="Proteomes" id="UP000016648">
    <property type="component" value="Unassembled WGS sequence"/>
</dbReference>
<gene>
    <name evidence="1" type="ORF">HMPREF9135_1502</name>
</gene>
<dbReference type="AlphaFoldDB" id="U2P2T8"/>
<reference evidence="1 2" key="1">
    <citation type="submission" date="2013-08" db="EMBL/GenBank/DDBJ databases">
        <authorList>
            <person name="Durkin A.S."/>
            <person name="Haft D.R."/>
            <person name="McCorrison J."/>
            <person name="Torralba M."/>
            <person name="Gillis M."/>
            <person name="Haft D.H."/>
            <person name="Methe B."/>
            <person name="Sutton G."/>
            <person name="Nelson K.E."/>
        </authorList>
    </citation>
    <scope>NUCLEOTIDE SEQUENCE [LARGE SCALE GENOMIC DNA]</scope>
    <source>
        <strain evidence="1 2">F0067</strain>
    </source>
</reference>
<organism evidence="1 2">
    <name type="scientific">Segatella baroniae F0067</name>
    <dbReference type="NCBI Taxonomy" id="1115809"/>
    <lineage>
        <taxon>Bacteria</taxon>
        <taxon>Pseudomonadati</taxon>
        <taxon>Bacteroidota</taxon>
        <taxon>Bacteroidia</taxon>
        <taxon>Bacteroidales</taxon>
        <taxon>Prevotellaceae</taxon>
        <taxon>Segatella</taxon>
    </lineage>
</organism>
<accession>U2P2T8</accession>
<name>U2P2T8_9BACT</name>